<evidence type="ECO:0000313" key="2">
    <source>
        <dbReference type="Proteomes" id="UP000708208"/>
    </source>
</evidence>
<gene>
    <name evidence="1" type="ORF">AFUS01_LOCUS43095</name>
</gene>
<sequence length="398" mass="45874">MLEILMDAHPPNPREVLVTRANIDSLRWNNYEDVIISSILTPIPEEKFLRSRETLTKLSFWDSMVLCNLNTCLNYLPNLRSLSFLNINIDESTNINENVVYQEAIQVTNLKSLSIVTDPRLRKDDYFLMDFFTRGVISENLENFEFRGEDNYNFYTIQLVPDNEDPNPSPTNIDRSILAQFLLKNRQSLKSLDIRGPGALLFDALTEELQDLPSVQVENMSIVRNVSSLTSIQIFPNILYDELSENLLMLTSIDCRCFEQCVNLVNLQLNLELMNRRKEWDSTKAGRVSNIASLPASLRQFNIISERILDTEMEALADRLAQFDQLEYMCLESTSPNTFIVKLEWIRQLYELPRIKRFLFNRAIIDDVHGAVDLIGQRPDARGSMVNDADLSIFSKLG</sequence>
<comment type="caution">
    <text evidence="1">The sequence shown here is derived from an EMBL/GenBank/DDBJ whole genome shotgun (WGS) entry which is preliminary data.</text>
</comment>
<accession>A0A8J2M7R4</accession>
<reference evidence="1" key="1">
    <citation type="submission" date="2021-06" db="EMBL/GenBank/DDBJ databases">
        <authorList>
            <person name="Hodson N. C."/>
            <person name="Mongue J. A."/>
            <person name="Jaron S. K."/>
        </authorList>
    </citation>
    <scope>NUCLEOTIDE SEQUENCE</scope>
</reference>
<proteinExistence type="predicted"/>
<organism evidence="1 2">
    <name type="scientific">Allacma fusca</name>
    <dbReference type="NCBI Taxonomy" id="39272"/>
    <lineage>
        <taxon>Eukaryota</taxon>
        <taxon>Metazoa</taxon>
        <taxon>Ecdysozoa</taxon>
        <taxon>Arthropoda</taxon>
        <taxon>Hexapoda</taxon>
        <taxon>Collembola</taxon>
        <taxon>Symphypleona</taxon>
        <taxon>Sminthuridae</taxon>
        <taxon>Allacma</taxon>
    </lineage>
</organism>
<dbReference type="AlphaFoldDB" id="A0A8J2M7R4"/>
<keyword evidence="2" id="KW-1185">Reference proteome</keyword>
<name>A0A8J2M7R4_9HEXA</name>
<evidence type="ECO:0000313" key="1">
    <source>
        <dbReference type="EMBL" id="CAG7833480.1"/>
    </source>
</evidence>
<protein>
    <submittedName>
        <fullName evidence="1">Uncharacterized protein</fullName>
    </submittedName>
</protein>
<dbReference type="Proteomes" id="UP000708208">
    <property type="component" value="Unassembled WGS sequence"/>
</dbReference>
<dbReference type="EMBL" id="CAJVCH010569895">
    <property type="protein sequence ID" value="CAG7833480.1"/>
    <property type="molecule type" value="Genomic_DNA"/>
</dbReference>